<dbReference type="EMBL" id="JADFTS010000001">
    <property type="protein sequence ID" value="KAF9624309.1"/>
    <property type="molecule type" value="Genomic_DNA"/>
</dbReference>
<protein>
    <submittedName>
        <fullName evidence="2">Uncharacterized protein</fullName>
    </submittedName>
</protein>
<dbReference type="Proteomes" id="UP000631114">
    <property type="component" value="Unassembled WGS sequence"/>
</dbReference>
<reference evidence="2 3" key="1">
    <citation type="submission" date="2020-10" db="EMBL/GenBank/DDBJ databases">
        <title>The Coptis chinensis genome and diversification of protoberbering-type alkaloids.</title>
        <authorList>
            <person name="Wang B."/>
            <person name="Shu S."/>
            <person name="Song C."/>
            <person name="Liu Y."/>
        </authorList>
    </citation>
    <scope>NUCLEOTIDE SEQUENCE [LARGE SCALE GENOMIC DNA]</scope>
    <source>
        <strain evidence="2">HL-2020</strain>
        <tissue evidence="2">Leaf</tissue>
    </source>
</reference>
<keyword evidence="1" id="KW-0472">Membrane</keyword>
<dbReference type="AlphaFoldDB" id="A0A835MEP8"/>
<keyword evidence="1" id="KW-0812">Transmembrane</keyword>
<accession>A0A835MEP8</accession>
<keyword evidence="1" id="KW-1133">Transmembrane helix</keyword>
<evidence type="ECO:0000313" key="2">
    <source>
        <dbReference type="EMBL" id="KAF9624309.1"/>
    </source>
</evidence>
<feature type="transmembrane region" description="Helical" evidence="1">
    <location>
        <begin position="37"/>
        <end position="57"/>
    </location>
</feature>
<proteinExistence type="predicted"/>
<name>A0A835MEP8_9MAGN</name>
<keyword evidence="3" id="KW-1185">Reference proteome</keyword>
<evidence type="ECO:0000313" key="3">
    <source>
        <dbReference type="Proteomes" id="UP000631114"/>
    </source>
</evidence>
<evidence type="ECO:0000256" key="1">
    <source>
        <dbReference type="SAM" id="Phobius"/>
    </source>
</evidence>
<comment type="caution">
    <text evidence="2">The sequence shown here is derived from an EMBL/GenBank/DDBJ whole genome shotgun (WGS) entry which is preliminary data.</text>
</comment>
<gene>
    <name evidence="2" type="ORF">IFM89_009217</name>
</gene>
<organism evidence="2 3">
    <name type="scientific">Coptis chinensis</name>
    <dbReference type="NCBI Taxonomy" id="261450"/>
    <lineage>
        <taxon>Eukaryota</taxon>
        <taxon>Viridiplantae</taxon>
        <taxon>Streptophyta</taxon>
        <taxon>Embryophyta</taxon>
        <taxon>Tracheophyta</taxon>
        <taxon>Spermatophyta</taxon>
        <taxon>Magnoliopsida</taxon>
        <taxon>Ranunculales</taxon>
        <taxon>Ranunculaceae</taxon>
        <taxon>Coptidoideae</taxon>
        <taxon>Coptis</taxon>
    </lineage>
</organism>
<sequence length="112" mass="12369">MSLGESARYGVDINTGGIIDTFANFVWELAVVKVFNVLSHVALFSFFLPTLVVIANVSDKCYKCEQRANLPNSKCGRDREEPKAESIQGGDARLERWVEGGMRGFVGRKGNL</sequence>